<evidence type="ECO:0000256" key="1">
    <source>
        <dbReference type="SAM" id="MobiDB-lite"/>
    </source>
</evidence>
<evidence type="ECO:0000313" key="4">
    <source>
        <dbReference type="Proteomes" id="UP000199063"/>
    </source>
</evidence>
<evidence type="ECO:0008006" key="5">
    <source>
        <dbReference type="Google" id="ProtNLM"/>
    </source>
</evidence>
<dbReference type="SUPFAM" id="SSF49319">
    <property type="entry name" value="Actinoxanthin-like"/>
    <property type="match status" value="1"/>
</dbReference>
<dbReference type="InterPro" id="IPR027273">
    <property type="entry name" value="Neocarzinostatin-like"/>
</dbReference>
<proteinExistence type="predicted"/>
<keyword evidence="2" id="KW-1133">Transmembrane helix</keyword>
<feature type="region of interest" description="Disordered" evidence="1">
    <location>
        <begin position="1"/>
        <end position="21"/>
    </location>
</feature>
<keyword evidence="4" id="KW-1185">Reference proteome</keyword>
<feature type="transmembrane region" description="Helical" evidence="2">
    <location>
        <begin position="51"/>
        <end position="75"/>
    </location>
</feature>
<keyword evidence="2" id="KW-0812">Transmembrane</keyword>
<feature type="compositionally biased region" description="Basic and acidic residues" evidence="1">
    <location>
        <begin position="350"/>
        <end position="363"/>
    </location>
</feature>
<evidence type="ECO:0000256" key="2">
    <source>
        <dbReference type="SAM" id="Phobius"/>
    </source>
</evidence>
<feature type="compositionally biased region" description="Low complexity" evidence="1">
    <location>
        <begin position="1"/>
        <end position="13"/>
    </location>
</feature>
<protein>
    <recommendedName>
        <fullName evidence="5">Neocarzinostatin family protein</fullName>
    </recommendedName>
</protein>
<evidence type="ECO:0000313" key="3">
    <source>
        <dbReference type="EMBL" id="SDM63775.1"/>
    </source>
</evidence>
<sequence length="391" mass="41514">MNGETPDPALPARGRGRPEAPRRWFRQLLRRTRRPRHPSGVRRVPAGRTDLVRLPAVLLVAVVAVAAAGAAPYAAADTKPVVRLSDEQAGKGGDITVSGSGWRPEALLMLLICGQSSPGRGVIGGTNSCANAEGRAVTTDTRGGFSRKMPVAEPPEPCPCVVHVATVTGERTVVDTPFTVAGHPTAPLPRRTDGGRLAVLATAELRGSSGLLVWFGAPPGRELVFTVGNLGTAPVEDPVFQVGTAHGVFAPQWEERQWRGTVQPGRKAQIRLPVQLSAGAHGDYQVSVKYGSKVLVEHPWGVGRPWGVTLFWVLLAVVVPAALFRTGMAVVDRVGPRHPGRHRTAHRVAPPRDRAAPSAEDGRPVPATTALPWFTPDSAPSENRPTTKGHT</sequence>
<feature type="compositionally biased region" description="Basic residues" evidence="1">
    <location>
        <begin position="336"/>
        <end position="346"/>
    </location>
</feature>
<dbReference type="STRING" id="1196353.SAMN05444921_11144"/>
<keyword evidence="2" id="KW-0472">Membrane</keyword>
<dbReference type="OrthoDB" id="4350202at2"/>
<organism evidence="3 4">
    <name type="scientific">Streptomyces wuyuanensis</name>
    <dbReference type="NCBI Taxonomy" id="1196353"/>
    <lineage>
        <taxon>Bacteria</taxon>
        <taxon>Bacillati</taxon>
        <taxon>Actinomycetota</taxon>
        <taxon>Actinomycetes</taxon>
        <taxon>Kitasatosporales</taxon>
        <taxon>Streptomycetaceae</taxon>
        <taxon>Streptomyces</taxon>
    </lineage>
</organism>
<feature type="compositionally biased region" description="Polar residues" evidence="1">
    <location>
        <begin position="378"/>
        <end position="391"/>
    </location>
</feature>
<dbReference type="Proteomes" id="UP000199063">
    <property type="component" value="Unassembled WGS sequence"/>
</dbReference>
<feature type="transmembrane region" description="Helical" evidence="2">
    <location>
        <begin position="306"/>
        <end position="324"/>
    </location>
</feature>
<accession>A0A1G9UVY9</accession>
<gene>
    <name evidence="3" type="ORF">SAMN05444921_11144</name>
</gene>
<reference evidence="4" key="1">
    <citation type="submission" date="2016-10" db="EMBL/GenBank/DDBJ databases">
        <authorList>
            <person name="Varghese N."/>
            <person name="Submissions S."/>
        </authorList>
    </citation>
    <scope>NUCLEOTIDE SEQUENCE [LARGE SCALE GENOMIC DNA]</scope>
    <source>
        <strain evidence="4">CGMCC 4.7042</strain>
    </source>
</reference>
<dbReference type="Gene3D" id="2.60.40.230">
    <property type="entry name" value="Neocarzinostatin-like"/>
    <property type="match status" value="1"/>
</dbReference>
<name>A0A1G9UVY9_9ACTN</name>
<feature type="region of interest" description="Disordered" evidence="1">
    <location>
        <begin position="335"/>
        <end position="391"/>
    </location>
</feature>
<dbReference type="AlphaFoldDB" id="A0A1G9UVY9"/>
<dbReference type="EMBL" id="FNHI01000011">
    <property type="protein sequence ID" value="SDM63775.1"/>
    <property type="molecule type" value="Genomic_DNA"/>
</dbReference>